<evidence type="ECO:0000313" key="2">
    <source>
        <dbReference type="Proteomes" id="UP000231896"/>
    </source>
</evidence>
<name>A0A2K8NVQ4_9MOLU</name>
<proteinExistence type="predicted"/>
<dbReference type="KEGG" id="eml:EMELA_v1c03630"/>
<evidence type="ECO:0008006" key="3">
    <source>
        <dbReference type="Google" id="ProtNLM"/>
    </source>
</evidence>
<protein>
    <recommendedName>
        <fullName evidence="3">HU family DNA-binding protein</fullName>
    </recommendedName>
</protein>
<dbReference type="RefSeq" id="WP_100608966.1">
    <property type="nucleotide sequence ID" value="NZ_CP024964.1"/>
</dbReference>
<dbReference type="Proteomes" id="UP000231896">
    <property type="component" value="Chromosome"/>
</dbReference>
<accession>A0A2K8NVQ4</accession>
<gene>
    <name evidence="1" type="ORF">EMELA_v1c03630</name>
</gene>
<organism evidence="1 2">
    <name type="scientific">Mesoplasma melaleucae</name>
    <dbReference type="NCBI Taxonomy" id="81459"/>
    <lineage>
        <taxon>Bacteria</taxon>
        <taxon>Bacillati</taxon>
        <taxon>Mycoplasmatota</taxon>
        <taxon>Mollicutes</taxon>
        <taxon>Entomoplasmatales</taxon>
        <taxon>Entomoplasmataceae</taxon>
        <taxon>Mesoplasma</taxon>
    </lineage>
</organism>
<sequence>MFITKLTKTEYIKDFATKHNISQRKAKGLINTVYAHLLKSMNEYDCVFTPLGKTMVVKKEECSTYQNITKIEIKMIEQKEEVDVKRNQKR</sequence>
<reference evidence="1 2" key="1">
    <citation type="submission" date="2017-11" db="EMBL/GenBank/DDBJ databases">
        <title>Genome sequence of Entomoplasma melaleucae M1 (ATCC 49191).</title>
        <authorList>
            <person name="Lo W.-S."/>
            <person name="Gasparich G.E."/>
            <person name="Kuo C.-H."/>
        </authorList>
    </citation>
    <scope>NUCLEOTIDE SEQUENCE [LARGE SCALE GENOMIC DNA]</scope>
    <source>
        <strain evidence="1 2">M1</strain>
    </source>
</reference>
<evidence type="ECO:0000313" key="1">
    <source>
        <dbReference type="EMBL" id="ATZ17925.1"/>
    </source>
</evidence>
<dbReference type="AlphaFoldDB" id="A0A2K8NVQ4"/>
<keyword evidence="2" id="KW-1185">Reference proteome</keyword>
<dbReference type="EMBL" id="CP024964">
    <property type="protein sequence ID" value="ATZ17925.1"/>
    <property type="molecule type" value="Genomic_DNA"/>
</dbReference>